<feature type="domain" description="DUF3870" evidence="1">
    <location>
        <begin position="8"/>
        <end position="100"/>
    </location>
</feature>
<keyword evidence="3" id="KW-1185">Reference proteome</keyword>
<comment type="caution">
    <text evidence="2">The sequence shown here is derived from an EMBL/GenBank/DDBJ whole genome shotgun (WGS) entry which is preliminary data.</text>
</comment>
<evidence type="ECO:0000259" key="1">
    <source>
        <dbReference type="Pfam" id="PF12986"/>
    </source>
</evidence>
<dbReference type="EMBL" id="JBHTKJ010000035">
    <property type="protein sequence ID" value="MFD1039417.1"/>
    <property type="molecule type" value="Genomic_DNA"/>
</dbReference>
<protein>
    <submittedName>
        <fullName evidence="2">DUF3870 domain-containing protein</fullName>
    </submittedName>
</protein>
<evidence type="ECO:0000313" key="3">
    <source>
        <dbReference type="Proteomes" id="UP001597040"/>
    </source>
</evidence>
<gene>
    <name evidence="2" type="ORF">ACFQ3N_13585</name>
</gene>
<dbReference type="InterPro" id="IPR024617">
    <property type="entry name" value="DUF3870"/>
</dbReference>
<dbReference type="Proteomes" id="UP001597040">
    <property type="component" value="Unassembled WGS sequence"/>
</dbReference>
<dbReference type="Pfam" id="PF12986">
    <property type="entry name" value="DUF3870"/>
    <property type="match status" value="1"/>
</dbReference>
<evidence type="ECO:0000313" key="2">
    <source>
        <dbReference type="EMBL" id="MFD1039417.1"/>
    </source>
</evidence>
<reference evidence="3" key="1">
    <citation type="journal article" date="2019" name="Int. J. Syst. Evol. Microbiol.">
        <title>The Global Catalogue of Microorganisms (GCM) 10K type strain sequencing project: providing services to taxonomists for standard genome sequencing and annotation.</title>
        <authorList>
            <consortium name="The Broad Institute Genomics Platform"/>
            <consortium name="The Broad Institute Genome Sequencing Center for Infectious Disease"/>
            <person name="Wu L."/>
            <person name="Ma J."/>
        </authorList>
    </citation>
    <scope>NUCLEOTIDE SEQUENCE [LARGE SCALE GENOMIC DNA]</scope>
    <source>
        <strain evidence="3">CCUG 56754</strain>
    </source>
</reference>
<proteinExistence type="predicted"/>
<dbReference type="RefSeq" id="WP_390363075.1">
    <property type="nucleotide sequence ID" value="NZ_JBHTKJ010000035.1"/>
</dbReference>
<organism evidence="2 3">
    <name type="scientific">Virgibacillus byunsanensis</name>
    <dbReference type="NCBI Taxonomy" id="570945"/>
    <lineage>
        <taxon>Bacteria</taxon>
        <taxon>Bacillati</taxon>
        <taxon>Bacillota</taxon>
        <taxon>Bacilli</taxon>
        <taxon>Bacillales</taxon>
        <taxon>Bacillaceae</taxon>
        <taxon>Virgibacillus</taxon>
    </lineage>
</organism>
<accession>A0ABW3LN00</accession>
<name>A0ABW3LN00_9BACI</name>
<sequence>MEELNTVLVTGYSKAPQGTSMYESYKYAGIVLEINMDNHRIINADFTFLAALTKDFFQRLVIGYDISGNLDPLISKIQRHYVAPSQQAVIVALQSAVQRYLNRK</sequence>